<sequence>MFSCKPINVIPELRELLSDCFIAEGRGQIHHVFIPGGKNPLPSWCICRLRHNKLATGSPESIQEATTAWAVIEQEGGRQYGYDDHRPYCDSATDQASSALGGTINPVSVLTAMNHRG</sequence>
<protein>
    <submittedName>
        <fullName evidence="1">Uncharacterized protein</fullName>
    </submittedName>
</protein>
<keyword evidence="2" id="KW-1185">Reference proteome</keyword>
<organism evidence="1 2">
    <name type="scientific">Nesterenkonia rhizosphaerae</name>
    <dbReference type="NCBI Taxonomy" id="1348272"/>
    <lineage>
        <taxon>Bacteria</taxon>
        <taxon>Bacillati</taxon>
        <taxon>Actinomycetota</taxon>
        <taxon>Actinomycetes</taxon>
        <taxon>Micrococcales</taxon>
        <taxon>Micrococcaceae</taxon>
        <taxon>Nesterenkonia</taxon>
    </lineage>
</organism>
<name>A0ABP9FNK8_9MICC</name>
<evidence type="ECO:0000313" key="2">
    <source>
        <dbReference type="Proteomes" id="UP001500368"/>
    </source>
</evidence>
<comment type="caution">
    <text evidence="1">The sequence shown here is derived from an EMBL/GenBank/DDBJ whole genome shotgun (WGS) entry which is preliminary data.</text>
</comment>
<reference evidence="2" key="1">
    <citation type="journal article" date="2019" name="Int. J. Syst. Evol. Microbiol.">
        <title>The Global Catalogue of Microorganisms (GCM) 10K type strain sequencing project: providing services to taxonomists for standard genome sequencing and annotation.</title>
        <authorList>
            <consortium name="The Broad Institute Genomics Platform"/>
            <consortium name="The Broad Institute Genome Sequencing Center for Infectious Disease"/>
            <person name="Wu L."/>
            <person name="Ma J."/>
        </authorList>
    </citation>
    <scope>NUCLEOTIDE SEQUENCE [LARGE SCALE GENOMIC DNA]</scope>
    <source>
        <strain evidence="2">JCM 19129</strain>
    </source>
</reference>
<proteinExistence type="predicted"/>
<dbReference type="EMBL" id="BAABLW010000001">
    <property type="protein sequence ID" value="GAA4910772.1"/>
    <property type="molecule type" value="Genomic_DNA"/>
</dbReference>
<evidence type="ECO:0000313" key="1">
    <source>
        <dbReference type="EMBL" id="GAA4910772.1"/>
    </source>
</evidence>
<dbReference type="Proteomes" id="UP001500368">
    <property type="component" value="Unassembled WGS sequence"/>
</dbReference>
<accession>A0ABP9FNK8</accession>
<gene>
    <name evidence="1" type="ORF">GCM10025790_01120</name>
</gene>